<keyword evidence="11" id="KW-1185">Reference proteome</keyword>
<evidence type="ECO:0000313" key="11">
    <source>
        <dbReference type="Proteomes" id="UP000053237"/>
    </source>
</evidence>
<dbReference type="OrthoDB" id="10256233at2759"/>
<feature type="compositionally biased region" description="Basic residues" evidence="6">
    <location>
        <begin position="475"/>
        <end position="491"/>
    </location>
</feature>
<accession>A0A024GM55</accession>
<dbReference type="InParanoid" id="A0A024GM55"/>
<evidence type="ECO:0000256" key="2">
    <source>
        <dbReference type="ARBA" id="ARBA00022801"/>
    </source>
</evidence>
<dbReference type="InterPro" id="IPR001650">
    <property type="entry name" value="Helicase_C-like"/>
</dbReference>
<organism evidence="10 11">
    <name type="scientific">Albugo candida</name>
    <dbReference type="NCBI Taxonomy" id="65357"/>
    <lineage>
        <taxon>Eukaryota</taxon>
        <taxon>Sar</taxon>
        <taxon>Stramenopiles</taxon>
        <taxon>Oomycota</taxon>
        <taxon>Peronosporomycetes</taxon>
        <taxon>Albuginales</taxon>
        <taxon>Albuginaceae</taxon>
        <taxon>Albugo</taxon>
    </lineage>
</organism>
<evidence type="ECO:0000259" key="8">
    <source>
        <dbReference type="PROSITE" id="PS51194"/>
    </source>
</evidence>
<keyword evidence="2" id="KW-0378">Hydrolase</keyword>
<feature type="short sequence motif" description="Q motif" evidence="5">
    <location>
        <begin position="34"/>
        <end position="62"/>
    </location>
</feature>
<dbReference type="AlphaFoldDB" id="A0A024GM55"/>
<evidence type="ECO:0000256" key="5">
    <source>
        <dbReference type="PROSITE-ProRule" id="PRU00552"/>
    </source>
</evidence>
<gene>
    <name evidence="10" type="ORF">BN9_088810</name>
</gene>
<dbReference type="PANTHER" id="PTHR47960">
    <property type="entry name" value="DEAD-BOX ATP-DEPENDENT RNA HELICASE 50"/>
    <property type="match status" value="1"/>
</dbReference>
<dbReference type="GO" id="GO:0005524">
    <property type="term" value="F:ATP binding"/>
    <property type="evidence" value="ECO:0007669"/>
    <property type="project" value="UniProtKB-KW"/>
</dbReference>
<dbReference type="Proteomes" id="UP000053237">
    <property type="component" value="Unassembled WGS sequence"/>
</dbReference>
<dbReference type="SMART" id="SM00487">
    <property type="entry name" value="DEXDc"/>
    <property type="match status" value="1"/>
</dbReference>
<evidence type="ECO:0000256" key="4">
    <source>
        <dbReference type="ARBA" id="ARBA00022840"/>
    </source>
</evidence>
<feature type="domain" description="Helicase C-terminal" evidence="8">
    <location>
        <begin position="268"/>
        <end position="434"/>
    </location>
</feature>
<dbReference type="GO" id="GO:0003724">
    <property type="term" value="F:RNA helicase activity"/>
    <property type="evidence" value="ECO:0007669"/>
    <property type="project" value="InterPro"/>
</dbReference>
<name>A0A024GM55_9STRA</name>
<dbReference type="Pfam" id="PF00270">
    <property type="entry name" value="DEAD"/>
    <property type="match status" value="1"/>
</dbReference>
<evidence type="ECO:0008006" key="12">
    <source>
        <dbReference type="Google" id="ProtNLM"/>
    </source>
</evidence>
<dbReference type="InterPro" id="IPR011545">
    <property type="entry name" value="DEAD/DEAH_box_helicase_dom"/>
</dbReference>
<dbReference type="CDD" id="cd18787">
    <property type="entry name" value="SF2_C_DEAD"/>
    <property type="match status" value="1"/>
</dbReference>
<evidence type="ECO:0000256" key="6">
    <source>
        <dbReference type="SAM" id="MobiDB-lite"/>
    </source>
</evidence>
<feature type="domain" description="Helicase ATP-binding" evidence="7">
    <location>
        <begin position="65"/>
        <end position="257"/>
    </location>
</feature>
<keyword evidence="4" id="KW-0067">ATP-binding</keyword>
<dbReference type="GO" id="GO:0016787">
    <property type="term" value="F:hydrolase activity"/>
    <property type="evidence" value="ECO:0007669"/>
    <property type="project" value="UniProtKB-KW"/>
</dbReference>
<keyword evidence="1" id="KW-0547">Nucleotide-binding</keyword>
<evidence type="ECO:0000256" key="3">
    <source>
        <dbReference type="ARBA" id="ARBA00022806"/>
    </source>
</evidence>
<evidence type="ECO:0000259" key="7">
    <source>
        <dbReference type="PROSITE" id="PS51192"/>
    </source>
</evidence>
<dbReference type="GO" id="GO:0003676">
    <property type="term" value="F:nucleic acid binding"/>
    <property type="evidence" value="ECO:0007669"/>
    <property type="project" value="InterPro"/>
</dbReference>
<dbReference type="PROSITE" id="PS51195">
    <property type="entry name" value="Q_MOTIF"/>
    <property type="match status" value="1"/>
</dbReference>
<dbReference type="SMART" id="SM00490">
    <property type="entry name" value="HELICc"/>
    <property type="match status" value="1"/>
</dbReference>
<dbReference type="Pfam" id="PF00271">
    <property type="entry name" value="Helicase_C"/>
    <property type="match status" value="1"/>
</dbReference>
<dbReference type="EMBL" id="CAIX01000190">
    <property type="protein sequence ID" value="CCI47862.1"/>
    <property type="molecule type" value="Genomic_DNA"/>
</dbReference>
<feature type="domain" description="DEAD-box RNA helicase Q" evidence="9">
    <location>
        <begin position="34"/>
        <end position="62"/>
    </location>
</feature>
<keyword evidence="3" id="KW-0347">Helicase</keyword>
<evidence type="ECO:0000259" key="9">
    <source>
        <dbReference type="PROSITE" id="PS51195"/>
    </source>
</evidence>
<dbReference type="STRING" id="65357.A0A024GM55"/>
<comment type="caution">
    <text evidence="10">The sequence shown here is derived from an EMBL/GenBank/DDBJ whole genome shotgun (WGS) entry which is preliminary data.</text>
</comment>
<dbReference type="PROSITE" id="PS51194">
    <property type="entry name" value="HELICASE_CTER"/>
    <property type="match status" value="1"/>
</dbReference>
<sequence length="491" mass="55255">MLLKHFSRNSVRRKQSLAWITLSTQRLVHSNNCDTFEQYSLHANLCKALQEIGIHKPTSIQRKSINAVLSGHNILCLAQTGTGKTLSYMIPLVEKIKRLESIKSVEAQAAPLTHRPRVLIVVPSRELALQLGSVAKQLAHYAKFASCVVTNGEHKKVQQQKLGRPIDILIGTPGRIVTCIKKQDFYLSRIDTLVFDEADTLFDAKMGFIDDLKTILAPIQASCCKRECELQSILVAATATDSVGRVWKRMFEGIRLVSDDHFNRIPKDIKQAFVHVSPQAKYAALRDALNQHRCRGEMEFQRTIIFCNDIASCQAAEHMLMQNGFKTASLHKDVPKPIRQAAIQKFDEGSVPVLVCTDLGGRGLDIDCIEHVVMLDFPRSVIDYIHRVGRTGRAGKAGYVTSFITKGDTSVYRMLQKSIRDAEKKTNPLISDASSLKNLEIFRENKTASDEQPVNVNSKPLFENRRRQVQGTKKLSPHKRRVTRPQVKARQ</sequence>
<proteinExistence type="predicted"/>
<dbReference type="Gene3D" id="3.40.50.300">
    <property type="entry name" value="P-loop containing nucleotide triphosphate hydrolases"/>
    <property type="match status" value="2"/>
</dbReference>
<dbReference type="CDD" id="cd00268">
    <property type="entry name" value="DEADc"/>
    <property type="match status" value="1"/>
</dbReference>
<dbReference type="InterPro" id="IPR044742">
    <property type="entry name" value="DEAD/DEAH_RhlB"/>
</dbReference>
<dbReference type="InterPro" id="IPR014001">
    <property type="entry name" value="Helicase_ATP-bd"/>
</dbReference>
<dbReference type="PROSITE" id="PS51192">
    <property type="entry name" value="HELICASE_ATP_BIND_1"/>
    <property type="match status" value="1"/>
</dbReference>
<feature type="region of interest" description="Disordered" evidence="6">
    <location>
        <begin position="447"/>
        <end position="491"/>
    </location>
</feature>
<dbReference type="InterPro" id="IPR014014">
    <property type="entry name" value="RNA_helicase_DEAD_Q_motif"/>
</dbReference>
<evidence type="ECO:0000256" key="1">
    <source>
        <dbReference type="ARBA" id="ARBA00022741"/>
    </source>
</evidence>
<reference evidence="10 11" key="1">
    <citation type="submission" date="2012-05" db="EMBL/GenBank/DDBJ databases">
        <title>Recombination and specialization in a pathogen metapopulation.</title>
        <authorList>
            <person name="Gardiner A."/>
            <person name="Kemen E."/>
            <person name="Schultz-Larsen T."/>
            <person name="MacLean D."/>
            <person name="Van Oosterhout C."/>
            <person name="Jones J.D.G."/>
        </authorList>
    </citation>
    <scope>NUCLEOTIDE SEQUENCE [LARGE SCALE GENOMIC DNA]</scope>
    <source>
        <strain evidence="10 11">Ac Nc2</strain>
    </source>
</reference>
<protein>
    <recommendedName>
        <fullName evidence="12">RNA helicase</fullName>
    </recommendedName>
</protein>
<dbReference type="InterPro" id="IPR027417">
    <property type="entry name" value="P-loop_NTPase"/>
</dbReference>
<dbReference type="SUPFAM" id="SSF52540">
    <property type="entry name" value="P-loop containing nucleoside triphosphate hydrolases"/>
    <property type="match status" value="1"/>
</dbReference>
<evidence type="ECO:0000313" key="10">
    <source>
        <dbReference type="EMBL" id="CCI47862.1"/>
    </source>
</evidence>